<evidence type="ECO:0000256" key="5">
    <source>
        <dbReference type="HAMAP-Rule" id="MF_00871"/>
    </source>
</evidence>
<evidence type="ECO:0000256" key="1">
    <source>
        <dbReference type="ARBA" id="ARBA00022555"/>
    </source>
</evidence>
<evidence type="ECO:0000256" key="2">
    <source>
        <dbReference type="ARBA" id="ARBA00022730"/>
    </source>
</evidence>
<dbReference type="GO" id="GO:0000049">
    <property type="term" value="F:tRNA binding"/>
    <property type="evidence" value="ECO:0007669"/>
    <property type="project" value="UniProtKB-UniRule"/>
</dbReference>
<dbReference type="InterPro" id="IPR002942">
    <property type="entry name" value="S4_RNA-bd"/>
</dbReference>
<dbReference type="AlphaFoldDB" id="A0A9D1K636"/>
<keyword evidence="2 5" id="KW-0699">rRNA-binding</keyword>
<dbReference type="InterPro" id="IPR036986">
    <property type="entry name" value="S4_RNA-bd_sf"/>
</dbReference>
<dbReference type="SUPFAM" id="SSF55174">
    <property type="entry name" value="Alpha-L RNA-binding motif"/>
    <property type="match status" value="1"/>
</dbReference>
<dbReference type="HAMAP" id="MF_00871">
    <property type="entry name" value="RqcP"/>
    <property type="match status" value="1"/>
</dbReference>
<keyword evidence="4 5" id="KW-0648">Protein biosynthesis</keyword>
<dbReference type="CDD" id="cd00165">
    <property type="entry name" value="S4"/>
    <property type="match status" value="1"/>
</dbReference>
<evidence type="ECO:0000313" key="7">
    <source>
        <dbReference type="EMBL" id="HIS92262.1"/>
    </source>
</evidence>
<dbReference type="GO" id="GO:0072344">
    <property type="term" value="P:rescue of stalled ribosome"/>
    <property type="evidence" value="ECO:0007669"/>
    <property type="project" value="UniProtKB-UniRule"/>
</dbReference>
<evidence type="ECO:0000256" key="4">
    <source>
        <dbReference type="ARBA" id="ARBA00022917"/>
    </source>
</evidence>
<reference evidence="7" key="1">
    <citation type="submission" date="2020-10" db="EMBL/GenBank/DDBJ databases">
        <authorList>
            <person name="Gilroy R."/>
        </authorList>
    </citation>
    <scope>NUCLEOTIDE SEQUENCE</scope>
    <source>
        <strain evidence="7">13766</strain>
    </source>
</reference>
<sequence length="80" mass="8765">MRLDKFLKVSRIIKRRSVANDAAGTGHITINGKEAKPASDVRVGDVIAVRFGERLTKYEVVSLSEHALKADAAGMYRIVP</sequence>
<dbReference type="EMBL" id="DVJN01000091">
    <property type="protein sequence ID" value="HIS92262.1"/>
    <property type="molecule type" value="Genomic_DNA"/>
</dbReference>
<dbReference type="Proteomes" id="UP000824140">
    <property type="component" value="Unassembled WGS sequence"/>
</dbReference>
<gene>
    <name evidence="5" type="primary">rqcP</name>
    <name evidence="7" type="ORF">IAA84_04515</name>
</gene>
<dbReference type="InterPro" id="IPR025490">
    <property type="entry name" value="RqcP"/>
</dbReference>
<dbReference type="PIRSF" id="PIRSF038881">
    <property type="entry name" value="RNAbp_HP1423"/>
    <property type="match status" value="1"/>
</dbReference>
<dbReference type="Pfam" id="PF01479">
    <property type="entry name" value="S4"/>
    <property type="match status" value="1"/>
</dbReference>
<keyword evidence="1 5" id="KW-0820">tRNA-binding</keyword>
<comment type="similarity">
    <text evidence="5">Belongs to the RqcP family.</text>
</comment>
<dbReference type="PROSITE" id="PS50889">
    <property type="entry name" value="S4"/>
    <property type="match status" value="1"/>
</dbReference>
<protein>
    <recommendedName>
        <fullName evidence="5">RQC P-site tRNA stabilizing factor</fullName>
        <shortName evidence="5">RqcP</shortName>
    </recommendedName>
    <alternativeName>
        <fullName evidence="5">Ribosome-associated protein quality control protein P</fullName>
    </alternativeName>
</protein>
<dbReference type="GO" id="GO:0043023">
    <property type="term" value="F:ribosomal large subunit binding"/>
    <property type="evidence" value="ECO:0007669"/>
    <property type="project" value="UniProtKB-UniRule"/>
</dbReference>
<proteinExistence type="inferred from homology"/>
<reference evidence="7" key="2">
    <citation type="journal article" date="2021" name="PeerJ">
        <title>Extensive microbial diversity within the chicken gut microbiome revealed by metagenomics and culture.</title>
        <authorList>
            <person name="Gilroy R."/>
            <person name="Ravi A."/>
            <person name="Getino M."/>
            <person name="Pursley I."/>
            <person name="Horton D.L."/>
            <person name="Alikhan N.F."/>
            <person name="Baker D."/>
            <person name="Gharbi K."/>
            <person name="Hall N."/>
            <person name="Watson M."/>
            <person name="Adriaenssens E.M."/>
            <person name="Foster-Nyarko E."/>
            <person name="Jarju S."/>
            <person name="Secka A."/>
            <person name="Antonio M."/>
            <person name="Oren A."/>
            <person name="Chaudhuri R.R."/>
            <person name="La Ragione R."/>
            <person name="Hildebrand F."/>
            <person name="Pallen M.J."/>
        </authorList>
    </citation>
    <scope>NUCLEOTIDE SEQUENCE</scope>
    <source>
        <strain evidence="7">13766</strain>
    </source>
</reference>
<evidence type="ECO:0000256" key="3">
    <source>
        <dbReference type="ARBA" id="ARBA00022884"/>
    </source>
</evidence>
<feature type="domain" description="RNA-binding S4" evidence="6">
    <location>
        <begin position="1"/>
        <end position="66"/>
    </location>
</feature>
<comment type="subunit">
    <text evidence="5">Associates with stalled 50S ribosomal subunits. Binds to RqcH, 23S rRNA and the P-site tRNA. Does not require RqcH for association with 50S subunits.</text>
</comment>
<organism evidence="7 8">
    <name type="scientific">Candidatus Alectryocaccomicrobium excrementavium</name>
    <dbReference type="NCBI Taxonomy" id="2840668"/>
    <lineage>
        <taxon>Bacteria</taxon>
        <taxon>Bacillati</taxon>
        <taxon>Bacillota</taxon>
        <taxon>Clostridia</taxon>
        <taxon>Candidatus Alectryocaccomicrobium</taxon>
    </lineage>
</organism>
<name>A0A9D1K636_9FIRM</name>
<keyword evidence="3 5" id="KW-0694">RNA-binding</keyword>
<comment type="function">
    <text evidence="5">Key component of the ribosome quality control system (RQC), a ribosome-associated complex that mediates the extraction of incompletely synthesized nascent chains from stalled ribosomes and their subsequent degradation. RqcH recruits Ala-charged tRNA, and with RqcP directs the elongation of stalled nascent chains on 50S ribosomal subunits, leading to non-templated C-terminal alanine extensions (Ala tail). The Ala tail promotes nascent chain degradation. RqcP is associated with the translocation-like movement of the peptidyl-tRNA from the A-site into the P-site.</text>
</comment>
<comment type="caution">
    <text evidence="7">The sequence shown here is derived from an EMBL/GenBank/DDBJ whole genome shotgun (WGS) entry which is preliminary data.</text>
</comment>
<evidence type="ECO:0000313" key="8">
    <source>
        <dbReference type="Proteomes" id="UP000824140"/>
    </source>
</evidence>
<dbReference type="Gene3D" id="3.10.290.10">
    <property type="entry name" value="RNA-binding S4 domain"/>
    <property type="match status" value="1"/>
</dbReference>
<evidence type="ECO:0000259" key="6">
    <source>
        <dbReference type="SMART" id="SM00363"/>
    </source>
</evidence>
<dbReference type="GO" id="GO:0019843">
    <property type="term" value="F:rRNA binding"/>
    <property type="evidence" value="ECO:0007669"/>
    <property type="project" value="UniProtKB-UniRule"/>
</dbReference>
<accession>A0A9D1K636</accession>
<dbReference type="SMART" id="SM00363">
    <property type="entry name" value="S4"/>
    <property type="match status" value="1"/>
</dbReference>